<dbReference type="Pfam" id="PF08205">
    <property type="entry name" value="C2-set_2"/>
    <property type="match status" value="1"/>
</dbReference>
<evidence type="ECO:0000256" key="1">
    <source>
        <dbReference type="ARBA" id="ARBA00004167"/>
    </source>
</evidence>
<dbReference type="InterPro" id="IPR003961">
    <property type="entry name" value="FN3_dom"/>
</dbReference>
<feature type="region of interest" description="Disordered" evidence="6">
    <location>
        <begin position="692"/>
        <end position="711"/>
    </location>
</feature>
<accession>A0A9J6DNN3</accession>
<dbReference type="AlphaFoldDB" id="A0A9J6DNN3"/>
<dbReference type="PANTHER" id="PTHR23278">
    <property type="entry name" value="SIDESTEP PROTEIN"/>
    <property type="match status" value="1"/>
</dbReference>
<dbReference type="SMART" id="SM00409">
    <property type="entry name" value="IG"/>
    <property type="match status" value="4"/>
</dbReference>
<dbReference type="SUPFAM" id="SSF48726">
    <property type="entry name" value="Immunoglobulin"/>
    <property type="match status" value="5"/>
</dbReference>
<proteinExistence type="predicted"/>
<reference evidence="9" key="1">
    <citation type="journal article" date="2020" name="Cell">
        <title>Large-Scale Comparative Analyses of Tick Genomes Elucidate Their Genetic Diversity and Vector Capacities.</title>
        <authorList>
            <consortium name="Tick Genome and Microbiome Consortium (TIGMIC)"/>
            <person name="Jia N."/>
            <person name="Wang J."/>
            <person name="Shi W."/>
            <person name="Du L."/>
            <person name="Sun Y."/>
            <person name="Zhan W."/>
            <person name="Jiang J.F."/>
            <person name="Wang Q."/>
            <person name="Zhang B."/>
            <person name="Ji P."/>
            <person name="Bell-Sakyi L."/>
            <person name="Cui X.M."/>
            <person name="Yuan T.T."/>
            <person name="Jiang B.G."/>
            <person name="Yang W.F."/>
            <person name="Lam T.T."/>
            <person name="Chang Q.C."/>
            <person name="Ding S.J."/>
            <person name="Wang X.J."/>
            <person name="Zhu J.G."/>
            <person name="Ruan X.D."/>
            <person name="Zhao L."/>
            <person name="Wei J.T."/>
            <person name="Ye R.Z."/>
            <person name="Que T.C."/>
            <person name="Du C.H."/>
            <person name="Zhou Y.H."/>
            <person name="Cheng J.X."/>
            <person name="Dai P.F."/>
            <person name="Guo W.B."/>
            <person name="Han X.H."/>
            <person name="Huang E.J."/>
            <person name="Li L.F."/>
            <person name="Wei W."/>
            <person name="Gao Y.C."/>
            <person name="Liu J.Z."/>
            <person name="Shao H.Z."/>
            <person name="Wang X."/>
            <person name="Wang C.C."/>
            <person name="Yang T.C."/>
            <person name="Huo Q.B."/>
            <person name="Li W."/>
            <person name="Chen H.Y."/>
            <person name="Chen S.E."/>
            <person name="Zhou L.G."/>
            <person name="Ni X.B."/>
            <person name="Tian J.H."/>
            <person name="Sheng Y."/>
            <person name="Liu T."/>
            <person name="Pan Y.S."/>
            <person name="Xia L.Y."/>
            <person name="Li J."/>
            <person name="Zhao F."/>
            <person name="Cao W.C."/>
        </authorList>
    </citation>
    <scope>NUCLEOTIDE SEQUENCE</scope>
    <source>
        <strain evidence="9">Rmic-2018</strain>
    </source>
</reference>
<evidence type="ECO:0000256" key="3">
    <source>
        <dbReference type="ARBA" id="ARBA00022989"/>
    </source>
</evidence>
<dbReference type="GO" id="GO:0016020">
    <property type="term" value="C:membrane"/>
    <property type="evidence" value="ECO:0007669"/>
    <property type="project" value="UniProtKB-SubCell"/>
</dbReference>
<dbReference type="Gene3D" id="2.60.40.10">
    <property type="entry name" value="Immunoglobulins"/>
    <property type="match status" value="6"/>
</dbReference>
<dbReference type="VEuPathDB" id="VectorBase:LOC119172765"/>
<dbReference type="CDD" id="cd00063">
    <property type="entry name" value="FN3"/>
    <property type="match status" value="1"/>
</dbReference>
<feature type="transmembrane region" description="Helical" evidence="7">
    <location>
        <begin position="627"/>
        <end position="649"/>
    </location>
</feature>
<dbReference type="InterPro" id="IPR036179">
    <property type="entry name" value="Ig-like_dom_sf"/>
</dbReference>
<comment type="subcellular location">
    <subcellularLocation>
        <location evidence="1">Membrane</location>
        <topology evidence="1">Single-pass membrane protein</topology>
    </subcellularLocation>
</comment>
<dbReference type="CDD" id="cd00096">
    <property type="entry name" value="Ig"/>
    <property type="match status" value="1"/>
</dbReference>
<dbReference type="InterPro" id="IPR003599">
    <property type="entry name" value="Ig_sub"/>
</dbReference>
<organism evidence="9 10">
    <name type="scientific">Rhipicephalus microplus</name>
    <name type="common">Cattle tick</name>
    <name type="synonym">Boophilus microplus</name>
    <dbReference type="NCBI Taxonomy" id="6941"/>
    <lineage>
        <taxon>Eukaryota</taxon>
        <taxon>Metazoa</taxon>
        <taxon>Ecdysozoa</taxon>
        <taxon>Arthropoda</taxon>
        <taxon>Chelicerata</taxon>
        <taxon>Arachnida</taxon>
        <taxon>Acari</taxon>
        <taxon>Parasitiformes</taxon>
        <taxon>Ixodida</taxon>
        <taxon>Ixodoidea</taxon>
        <taxon>Ixodidae</taxon>
        <taxon>Rhipicephalinae</taxon>
        <taxon>Rhipicephalus</taxon>
        <taxon>Boophilus</taxon>
    </lineage>
</organism>
<dbReference type="PANTHER" id="PTHR23278:SF19">
    <property type="entry name" value="OBSCURIN"/>
    <property type="match status" value="1"/>
</dbReference>
<keyword evidence="3 7" id="KW-1133">Transmembrane helix</keyword>
<protein>
    <recommendedName>
        <fullName evidence="8">Ig-like domain-containing protein</fullName>
    </recommendedName>
</protein>
<evidence type="ECO:0000313" key="9">
    <source>
        <dbReference type="EMBL" id="KAH8023617.1"/>
    </source>
</evidence>
<evidence type="ECO:0000256" key="4">
    <source>
        <dbReference type="ARBA" id="ARBA00023136"/>
    </source>
</evidence>
<sequence length="766" mass="83807">MQLLHVTALAGGEALLPCDLSPDNDSVALVLWYKDALPTPVYSVDARRGDVSQARHSSIAWGTRAYFVTQPTPGLRLQDLAVTDSGVYRCRVDFRKDRTRNHETSLLVIEPPGTPVIREAAGDREPLRSLIGPYNEGDSLGLVCDVEGGEFRVQVRCTQGVPEPSVTWWRESVPLESVLTEHRPGIRRSALGPFVLRRQDLMAVLVCQASNSNLTSPLTTSVTLDMNFRPLEVSVEAVSPTLEAGKTGWLSCRAVGSRPRSRITWLLGDQVLTGARQNESLDGNVTLSWLALRPTARHHGRMLRCRADNDLIPGSDIFAEFRLQVLFPPKLTLRLASSLRRSQLREGQDVYLECVVDANPPVSDVSWWFGDRELFTDSTGGVLVNNRSLVLQKVRLDARGPYSCSAANSQGQGSSNTLFLNFQYAPVCRRGQQQVYGAASNQPVRVNCEVQSEPAPTSFHWRLGNESLTNFTSFGHTSHATLVLRRVPQDLGKRLLCWATNELGTQREPCAFSLVPARNPDPPRNCSLQNRTASAFAVECEPGDDGGMPPVYVLQVLDQFNRSLLHVNATDRPAWTVSGLSSGTRLSLVLYAVTSKGRSAMTLLRAKTLAGSQSLTEPLWPGSLSPILVALIACAVGLVAVAFLVTLLLRYRSAKERHKHVSGSEERLKVEEDRPSEAVRWKGWTEADAENDKATLGRPSPQNYQSRNGGQTRAVLTESVPTLVSTAGAVSAVAVPSTLCAEASVEEVVSECVVVPPPLKYRQTIV</sequence>
<keyword evidence="10" id="KW-1185">Reference proteome</keyword>
<dbReference type="InterPro" id="IPR013162">
    <property type="entry name" value="CD80_C2-set"/>
</dbReference>
<comment type="caution">
    <text evidence="9">The sequence shown here is derived from an EMBL/GenBank/DDBJ whole genome shotgun (WGS) entry which is preliminary data.</text>
</comment>
<feature type="compositionally biased region" description="Polar residues" evidence="6">
    <location>
        <begin position="700"/>
        <end position="711"/>
    </location>
</feature>
<dbReference type="EMBL" id="JABSTU010000008">
    <property type="protein sequence ID" value="KAH8023617.1"/>
    <property type="molecule type" value="Genomic_DNA"/>
</dbReference>
<dbReference type="InterPro" id="IPR013106">
    <property type="entry name" value="Ig_V-set"/>
</dbReference>
<dbReference type="SMART" id="SM00408">
    <property type="entry name" value="IGc2"/>
    <property type="match status" value="3"/>
</dbReference>
<feature type="domain" description="Ig-like" evidence="8">
    <location>
        <begin position="329"/>
        <end position="421"/>
    </location>
</feature>
<evidence type="ECO:0000256" key="5">
    <source>
        <dbReference type="ARBA" id="ARBA00023157"/>
    </source>
</evidence>
<evidence type="ECO:0000313" key="10">
    <source>
        <dbReference type="Proteomes" id="UP000821866"/>
    </source>
</evidence>
<feature type="domain" description="Ig-like" evidence="8">
    <location>
        <begin position="1"/>
        <end position="107"/>
    </location>
</feature>
<dbReference type="InterPro" id="IPR036116">
    <property type="entry name" value="FN3_sf"/>
</dbReference>
<dbReference type="InterPro" id="IPR013783">
    <property type="entry name" value="Ig-like_fold"/>
</dbReference>
<dbReference type="PROSITE" id="PS50835">
    <property type="entry name" value="IG_LIKE"/>
    <property type="match status" value="5"/>
</dbReference>
<dbReference type="InterPro" id="IPR003598">
    <property type="entry name" value="Ig_sub2"/>
</dbReference>
<evidence type="ECO:0000259" key="8">
    <source>
        <dbReference type="PROSITE" id="PS50835"/>
    </source>
</evidence>
<dbReference type="Pfam" id="PF07686">
    <property type="entry name" value="V-set"/>
    <property type="match status" value="1"/>
</dbReference>
<dbReference type="SUPFAM" id="SSF49265">
    <property type="entry name" value="Fibronectin type III"/>
    <property type="match status" value="1"/>
</dbReference>
<evidence type="ECO:0000256" key="7">
    <source>
        <dbReference type="SAM" id="Phobius"/>
    </source>
</evidence>
<feature type="domain" description="Ig-like" evidence="8">
    <location>
        <begin position="230"/>
        <end position="324"/>
    </location>
</feature>
<dbReference type="InterPro" id="IPR007110">
    <property type="entry name" value="Ig-like_dom"/>
</dbReference>
<dbReference type="Proteomes" id="UP000821866">
    <property type="component" value="Chromosome 6"/>
</dbReference>
<gene>
    <name evidence="9" type="ORF">HPB51_015113</name>
</gene>
<evidence type="ECO:0000256" key="2">
    <source>
        <dbReference type="ARBA" id="ARBA00022692"/>
    </source>
</evidence>
<feature type="domain" description="Ig-like" evidence="8">
    <location>
        <begin position="426"/>
        <end position="513"/>
    </location>
</feature>
<reference evidence="9" key="2">
    <citation type="submission" date="2021-09" db="EMBL/GenBank/DDBJ databases">
        <authorList>
            <person name="Jia N."/>
            <person name="Wang J."/>
            <person name="Shi W."/>
            <person name="Du L."/>
            <person name="Sun Y."/>
            <person name="Zhan W."/>
            <person name="Jiang J."/>
            <person name="Wang Q."/>
            <person name="Zhang B."/>
            <person name="Ji P."/>
            <person name="Sakyi L.B."/>
            <person name="Cui X."/>
            <person name="Yuan T."/>
            <person name="Jiang B."/>
            <person name="Yang W."/>
            <person name="Lam T.T.-Y."/>
            <person name="Chang Q."/>
            <person name="Ding S."/>
            <person name="Wang X."/>
            <person name="Zhu J."/>
            <person name="Ruan X."/>
            <person name="Zhao L."/>
            <person name="Wei J."/>
            <person name="Que T."/>
            <person name="Du C."/>
            <person name="Cheng J."/>
            <person name="Dai P."/>
            <person name="Han X."/>
            <person name="Huang E."/>
            <person name="Gao Y."/>
            <person name="Liu J."/>
            <person name="Shao H."/>
            <person name="Ye R."/>
            <person name="Li L."/>
            <person name="Wei W."/>
            <person name="Wang X."/>
            <person name="Wang C."/>
            <person name="Huo Q."/>
            <person name="Li W."/>
            <person name="Guo W."/>
            <person name="Chen H."/>
            <person name="Chen S."/>
            <person name="Zhou L."/>
            <person name="Zhou L."/>
            <person name="Ni X."/>
            <person name="Tian J."/>
            <person name="Zhou Y."/>
            <person name="Sheng Y."/>
            <person name="Liu T."/>
            <person name="Pan Y."/>
            <person name="Xia L."/>
            <person name="Li J."/>
            <person name="Zhao F."/>
            <person name="Cao W."/>
        </authorList>
    </citation>
    <scope>NUCLEOTIDE SEQUENCE</scope>
    <source>
        <strain evidence="9">Rmic-2018</strain>
        <tissue evidence="9">Larvae</tissue>
    </source>
</reference>
<feature type="domain" description="Ig-like" evidence="8">
    <location>
        <begin position="126"/>
        <end position="223"/>
    </location>
</feature>
<evidence type="ECO:0000256" key="6">
    <source>
        <dbReference type="SAM" id="MobiDB-lite"/>
    </source>
</evidence>
<keyword evidence="4 7" id="KW-0472">Membrane</keyword>
<dbReference type="Pfam" id="PF13927">
    <property type="entry name" value="Ig_3"/>
    <property type="match status" value="1"/>
</dbReference>
<keyword evidence="5" id="KW-1015">Disulfide bond</keyword>
<name>A0A9J6DNN3_RHIMP</name>
<keyword evidence="2 7" id="KW-0812">Transmembrane</keyword>